<keyword evidence="1" id="KW-0812">Transmembrane</keyword>
<keyword evidence="1" id="KW-0472">Membrane</keyword>
<keyword evidence="1" id="KW-1133">Transmembrane helix</keyword>
<dbReference type="AlphaFoldDB" id="A0A4Y2WIK5"/>
<dbReference type="EMBL" id="BGPR01061118">
    <property type="protein sequence ID" value="GBO36841.1"/>
    <property type="molecule type" value="Genomic_DNA"/>
</dbReference>
<protein>
    <submittedName>
        <fullName evidence="2">Uncharacterized protein</fullName>
    </submittedName>
</protein>
<feature type="transmembrane region" description="Helical" evidence="1">
    <location>
        <begin position="12"/>
        <end position="32"/>
    </location>
</feature>
<evidence type="ECO:0000256" key="1">
    <source>
        <dbReference type="SAM" id="Phobius"/>
    </source>
</evidence>
<comment type="caution">
    <text evidence="2">The sequence shown here is derived from an EMBL/GenBank/DDBJ whole genome shotgun (WGS) entry which is preliminary data.</text>
</comment>
<proteinExistence type="predicted"/>
<dbReference type="Proteomes" id="UP000499080">
    <property type="component" value="Unassembled WGS sequence"/>
</dbReference>
<keyword evidence="3" id="KW-1185">Reference proteome</keyword>
<gene>
    <name evidence="2" type="ORF">AVEN_64035_1</name>
</gene>
<evidence type="ECO:0000313" key="3">
    <source>
        <dbReference type="Proteomes" id="UP000499080"/>
    </source>
</evidence>
<reference evidence="2 3" key="1">
    <citation type="journal article" date="2019" name="Sci. Rep.">
        <title>Orb-weaving spider Araneus ventricosus genome elucidates the spidroin gene catalogue.</title>
        <authorList>
            <person name="Kono N."/>
            <person name="Nakamura H."/>
            <person name="Ohtoshi R."/>
            <person name="Moran D.A.P."/>
            <person name="Shinohara A."/>
            <person name="Yoshida Y."/>
            <person name="Fujiwara M."/>
            <person name="Mori M."/>
            <person name="Tomita M."/>
            <person name="Arakawa K."/>
        </authorList>
    </citation>
    <scope>NUCLEOTIDE SEQUENCE [LARGE SCALE GENOMIC DNA]</scope>
</reference>
<sequence length="87" mass="9231">MVRGVTTLRYTLGVVLLLLPLLIVALLVAVGVPLRCCALLLMVPIADVTSAVLWLGRYCRCGGVRCYGVPFLDVATLIAVYLIVSAG</sequence>
<name>A0A4Y2WIK5_ARAVE</name>
<organism evidence="2 3">
    <name type="scientific">Araneus ventricosus</name>
    <name type="common">Orbweaver spider</name>
    <name type="synonym">Epeira ventricosa</name>
    <dbReference type="NCBI Taxonomy" id="182803"/>
    <lineage>
        <taxon>Eukaryota</taxon>
        <taxon>Metazoa</taxon>
        <taxon>Ecdysozoa</taxon>
        <taxon>Arthropoda</taxon>
        <taxon>Chelicerata</taxon>
        <taxon>Arachnida</taxon>
        <taxon>Araneae</taxon>
        <taxon>Araneomorphae</taxon>
        <taxon>Entelegynae</taxon>
        <taxon>Araneoidea</taxon>
        <taxon>Araneidae</taxon>
        <taxon>Araneus</taxon>
    </lineage>
</organism>
<accession>A0A4Y2WIK5</accession>
<feature type="transmembrane region" description="Helical" evidence="1">
    <location>
        <begin position="38"/>
        <end position="55"/>
    </location>
</feature>
<evidence type="ECO:0000313" key="2">
    <source>
        <dbReference type="EMBL" id="GBO36841.1"/>
    </source>
</evidence>
<feature type="transmembrane region" description="Helical" evidence="1">
    <location>
        <begin position="67"/>
        <end position="84"/>
    </location>
</feature>